<evidence type="ECO:0000256" key="13">
    <source>
        <dbReference type="ARBA" id="ARBA00023054"/>
    </source>
</evidence>
<dbReference type="PROSITE" id="PS50878">
    <property type="entry name" value="RT_POL"/>
    <property type="match status" value="1"/>
</dbReference>
<dbReference type="InterPro" id="IPR045817">
    <property type="entry name" value="OPA1_C"/>
</dbReference>
<evidence type="ECO:0000256" key="6">
    <source>
        <dbReference type="ARBA" id="ARBA00022692"/>
    </source>
</evidence>
<evidence type="ECO:0000256" key="2">
    <source>
        <dbReference type="ARBA" id="ARBA00004569"/>
    </source>
</evidence>
<keyword evidence="16" id="KW-0342">GTP-binding</keyword>
<keyword evidence="6" id="KW-0812">Transmembrane</keyword>
<keyword evidence="14" id="KW-0446">Lipid-binding</keyword>
<comment type="caution">
    <text evidence="24">The sequence shown here is derived from an EMBL/GenBank/DDBJ whole genome shotgun (WGS) entry which is preliminary data.</text>
</comment>
<keyword evidence="13" id="KW-0175">Coiled coil</keyword>
<keyword evidence="17" id="KW-0472">Membrane</keyword>
<evidence type="ECO:0000256" key="15">
    <source>
        <dbReference type="ARBA" id="ARBA00023128"/>
    </source>
</evidence>
<name>A0ABN9L7I8_9NEOB</name>
<evidence type="ECO:0000313" key="24">
    <source>
        <dbReference type="EMBL" id="CAJ0935182.1"/>
    </source>
</evidence>
<evidence type="ECO:0000256" key="5">
    <source>
        <dbReference type="ARBA" id="ARBA00012180"/>
    </source>
</evidence>
<keyword evidence="11" id="KW-0809">Transit peptide</keyword>
<keyword evidence="10" id="KW-0378">Hydrolase</keyword>
<evidence type="ECO:0000256" key="16">
    <source>
        <dbReference type="ARBA" id="ARBA00023134"/>
    </source>
</evidence>
<evidence type="ECO:0000259" key="22">
    <source>
        <dbReference type="PROSITE" id="PS50878"/>
    </source>
</evidence>
<evidence type="ECO:0000256" key="11">
    <source>
        <dbReference type="ARBA" id="ARBA00022946"/>
    </source>
</evidence>
<dbReference type="Proteomes" id="UP001176940">
    <property type="component" value="Unassembled WGS sequence"/>
</dbReference>
<dbReference type="Gene3D" id="3.10.10.10">
    <property type="entry name" value="HIV Type 1 Reverse Transcriptase, subunit A, domain 1"/>
    <property type="match status" value="1"/>
</dbReference>
<dbReference type="EC" id="3.6.5.5" evidence="4"/>
<dbReference type="InterPro" id="IPR027417">
    <property type="entry name" value="P-loop_NTPase"/>
</dbReference>
<feature type="compositionally biased region" description="Polar residues" evidence="21">
    <location>
        <begin position="1019"/>
        <end position="1036"/>
    </location>
</feature>
<feature type="compositionally biased region" description="Polar residues" evidence="21">
    <location>
        <begin position="373"/>
        <end position="385"/>
    </location>
</feature>
<dbReference type="CDD" id="cd03714">
    <property type="entry name" value="RT_DIRS1"/>
    <property type="match status" value="1"/>
</dbReference>
<evidence type="ECO:0000256" key="14">
    <source>
        <dbReference type="ARBA" id="ARBA00023121"/>
    </source>
</evidence>
<dbReference type="CDD" id="cd08771">
    <property type="entry name" value="DLP_1"/>
    <property type="match status" value="1"/>
</dbReference>
<keyword evidence="12" id="KW-1133">Transmembrane helix</keyword>
<evidence type="ECO:0000256" key="7">
    <source>
        <dbReference type="ARBA" id="ARBA00022703"/>
    </source>
</evidence>
<proteinExistence type="inferred from homology"/>
<dbReference type="InterPro" id="IPR000477">
    <property type="entry name" value="RT_dom"/>
</dbReference>
<comment type="subcellular location">
    <subcellularLocation>
        <location evidence="1">Mitochondrion inner membrane</location>
        <topology evidence="1">Single-pass membrane protein</topology>
    </subcellularLocation>
    <subcellularLocation>
        <location evidence="2">Mitochondrion intermembrane space</location>
    </subcellularLocation>
</comment>
<keyword evidence="18" id="KW-1015">Disulfide bond</keyword>
<comment type="catalytic activity">
    <reaction evidence="20">
        <text>GTP + H2O = GDP + phosphate + H(+)</text>
        <dbReference type="Rhea" id="RHEA:19669"/>
        <dbReference type="ChEBI" id="CHEBI:15377"/>
        <dbReference type="ChEBI" id="CHEBI:15378"/>
        <dbReference type="ChEBI" id="CHEBI:37565"/>
        <dbReference type="ChEBI" id="CHEBI:43474"/>
        <dbReference type="ChEBI" id="CHEBI:58189"/>
        <dbReference type="EC" id="3.6.5.5"/>
    </reaction>
</comment>
<evidence type="ECO:0000256" key="20">
    <source>
        <dbReference type="ARBA" id="ARBA00048040"/>
    </source>
</evidence>
<dbReference type="EC" id="3.1.26.4" evidence="5"/>
<evidence type="ECO:0000256" key="12">
    <source>
        <dbReference type="ARBA" id="ARBA00022989"/>
    </source>
</evidence>
<evidence type="ECO:0000256" key="8">
    <source>
        <dbReference type="ARBA" id="ARBA00022741"/>
    </source>
</evidence>
<dbReference type="InterPro" id="IPR043502">
    <property type="entry name" value="DNA/RNA_pol_sf"/>
</dbReference>
<keyword evidence="25" id="KW-1185">Reference proteome</keyword>
<evidence type="ECO:0000256" key="18">
    <source>
        <dbReference type="ARBA" id="ARBA00023157"/>
    </source>
</evidence>
<evidence type="ECO:0000256" key="9">
    <source>
        <dbReference type="ARBA" id="ARBA00022792"/>
    </source>
</evidence>
<keyword evidence="9" id="KW-0999">Mitochondrion inner membrane</keyword>
<dbReference type="InterPro" id="IPR045063">
    <property type="entry name" value="Dynamin_N"/>
</dbReference>
<dbReference type="Gene3D" id="3.30.70.270">
    <property type="match status" value="1"/>
</dbReference>
<dbReference type="InterPro" id="IPR030381">
    <property type="entry name" value="G_DYNAMIN_dom"/>
</dbReference>
<keyword evidence="8" id="KW-0547">Nucleotide-binding</keyword>
<evidence type="ECO:0000256" key="4">
    <source>
        <dbReference type="ARBA" id="ARBA00011980"/>
    </source>
</evidence>
<protein>
    <recommendedName>
        <fullName evidence="19">Dynamin-like GTPase OPA1, mitochondrial</fullName>
        <ecNumber evidence="5">3.1.26.4</ecNumber>
        <ecNumber evidence="4">3.6.5.5</ecNumber>
    </recommendedName>
</protein>
<dbReference type="InterPro" id="IPR001401">
    <property type="entry name" value="Dynamin_GTPase"/>
</dbReference>
<feature type="domain" description="Dynamin-type G" evidence="23">
    <location>
        <begin position="347"/>
        <end position="649"/>
    </location>
</feature>
<keyword evidence="7" id="KW-0053">Apoptosis</keyword>
<evidence type="ECO:0000259" key="23">
    <source>
        <dbReference type="PROSITE" id="PS51718"/>
    </source>
</evidence>
<accession>A0ABN9L7I8</accession>
<dbReference type="SUPFAM" id="SSF56672">
    <property type="entry name" value="DNA/RNA polymerases"/>
    <property type="match status" value="1"/>
</dbReference>
<reference evidence="24" key="1">
    <citation type="submission" date="2023-07" db="EMBL/GenBank/DDBJ databases">
        <authorList>
            <person name="Stuckert A."/>
        </authorList>
    </citation>
    <scope>NUCLEOTIDE SEQUENCE</scope>
</reference>
<feature type="domain" description="Reverse transcriptase" evidence="22">
    <location>
        <begin position="1260"/>
        <end position="1400"/>
    </location>
</feature>
<evidence type="ECO:0000256" key="1">
    <source>
        <dbReference type="ARBA" id="ARBA00004434"/>
    </source>
</evidence>
<dbReference type="SMART" id="SM00053">
    <property type="entry name" value="DYNc"/>
    <property type="match status" value="1"/>
</dbReference>
<organism evidence="24 25">
    <name type="scientific">Ranitomeya imitator</name>
    <name type="common">mimic poison frog</name>
    <dbReference type="NCBI Taxonomy" id="111125"/>
    <lineage>
        <taxon>Eukaryota</taxon>
        <taxon>Metazoa</taxon>
        <taxon>Chordata</taxon>
        <taxon>Craniata</taxon>
        <taxon>Vertebrata</taxon>
        <taxon>Euteleostomi</taxon>
        <taxon>Amphibia</taxon>
        <taxon>Batrachia</taxon>
        <taxon>Anura</taxon>
        <taxon>Neobatrachia</taxon>
        <taxon>Hyloidea</taxon>
        <taxon>Dendrobatidae</taxon>
        <taxon>Dendrobatinae</taxon>
        <taxon>Ranitomeya</taxon>
    </lineage>
</organism>
<dbReference type="Gene3D" id="3.40.50.300">
    <property type="entry name" value="P-loop containing nucleotide triphosphate hydrolases"/>
    <property type="match status" value="1"/>
</dbReference>
<feature type="region of interest" description="Disordered" evidence="21">
    <location>
        <begin position="977"/>
        <end position="1000"/>
    </location>
</feature>
<evidence type="ECO:0000256" key="21">
    <source>
        <dbReference type="SAM" id="MobiDB-lite"/>
    </source>
</evidence>
<gene>
    <name evidence="24" type="ORF">RIMI_LOCUS6254253</name>
</gene>
<dbReference type="InterPro" id="IPR022812">
    <property type="entry name" value="Dynamin"/>
</dbReference>
<dbReference type="PROSITE" id="PS51718">
    <property type="entry name" value="G_DYNAMIN_2"/>
    <property type="match status" value="1"/>
</dbReference>
<dbReference type="InterPro" id="IPR043128">
    <property type="entry name" value="Rev_trsase/Diguanyl_cyclase"/>
</dbReference>
<dbReference type="Pfam" id="PF00350">
    <property type="entry name" value="Dynamin_N"/>
    <property type="match status" value="1"/>
</dbReference>
<feature type="region of interest" description="Disordered" evidence="21">
    <location>
        <begin position="371"/>
        <end position="406"/>
    </location>
</feature>
<keyword evidence="15" id="KW-0496">Mitochondrion</keyword>
<evidence type="ECO:0000256" key="17">
    <source>
        <dbReference type="ARBA" id="ARBA00023136"/>
    </source>
</evidence>
<feature type="region of interest" description="Disordered" evidence="21">
    <location>
        <begin position="1019"/>
        <end position="1087"/>
    </location>
</feature>
<evidence type="ECO:0000256" key="19">
    <source>
        <dbReference type="ARBA" id="ARBA00044791"/>
    </source>
</evidence>
<evidence type="ECO:0000256" key="3">
    <source>
        <dbReference type="ARBA" id="ARBA00010879"/>
    </source>
</evidence>
<evidence type="ECO:0000256" key="10">
    <source>
        <dbReference type="ARBA" id="ARBA00022801"/>
    </source>
</evidence>
<dbReference type="Pfam" id="PF19434">
    <property type="entry name" value="OPA1_C"/>
    <property type="match status" value="1"/>
</dbReference>
<sequence length="1400" mass="158006">MVAIRRSRRTCLQEVAYRLSFQGAFLFGYMLEQIVNDAMGGTTSLCPFAVLRRRKIPLANTDCDFIWLEKRLYAYPFPAFPQLTWQIFLGIIRANGPAFLPVWAGIPCLFQGCLVGSGGGRLDQGGGILRIQDTVIVSVLQLVRFSGFYSNLLVVPKKSCAVRPILSLKLVNRRFRLRHFKMKFLCSVLASMDPQEFLCSMDIQDALLHVPIFLEYQGPSAHSIPCCLLIKPQAQKSLTIVLNSLSRFWLLKIKAEGVPIILTAPHWPRRVWFAEIVHLPANSHWRPQSDGTPRGLPASKVTIVLWIRPDIQEAHRVKTRVIPPGVKTHSAPGNGRLLGGTPWGIRITTLLGGNLVSTVASLGGRILQAAVGRQSTPAPEPQQKQGRGRHRMKMGGAGPRCPWDRTELGPPRTGTGGYIGGLSTALQNSVDKPLMALAALRDEIEVRMRKSVKNGQTVSPETISLSVKGPGIQRMVLVDLPGVISTVTSGMAPDTKETIFSISKAYMQNPNAIILCIQAFGYVRADGSVDAERSIVTDLVSQMDPQGRRTIFVLTKVDLAEKNVASPSRIQQIIEGKLFPMKALGYFAVVTGKGNTNESIDSIKDYEEEFFQGSSLLKKGMLKAHQVTTKNLSLAVSDCFWKMVRASVEQQADAFKATRFNLETEWKNNYPRLRELDRNELFEKAKNEILDEVISLTQVTPKHWEEILQRTLWERVSTHVLENIYLPAAQTTNSGTFNTTVDIKLKQWTDKQLPNKAVEVAWETLQQEFSRFMTEQKGKEHDDIFDKLKEAVKEESIKRHKWNEQAEDSLRVIQHNALEDRSISDKQQWDAAIHFMEDTLQTRLKDTESVIRDMVGPDWRERWLSWNSRSPEQSTRNETKNELEKMLKVNEDHPAYLASDEVTTVRKNLETRGVEVDPVLIKDTWHQVYRRHFLKTALGHCNLCRRGFYYYQRHFIDSEVSLPRGHNTALYSACEPVTAQEPPVTDTEPSEPSPPEWATSFTRSRASLAKVLDSFRDPSFNQGTLTDNASDDQNPLYTRGRTLPRNSRSSRKRTHALSPDHHWVSGSESSIALSPSLGASREPVSEDNSDKFLDQEFQHDQETLNSLIESVNKAALKLDEEPLSKMDHAVSFKRTKRAHRVFANHPEFKEIVESHRIRPDKRFTGQKPMESQYPFAPDLRKDLSQSPPVDPPVSRLATKCILSSSEGASIKNPTDRQIDNMARSAFESLAAALFPFLPLRRAKASAFFQAISSLKEDGVIIPVPQSERIQGFYSNLFIVPKKDCTVRPILDLKLLNTFIRVRRFRMESLRSVIASMEKGEFLASIDIQDAYLHFPIFPSHQRFLRFAVQEQHFQFVALPFGLATTPRVFTKVMAAAVAILHTRGMVVLPYLDDILIKGPS</sequence>
<dbReference type="PANTHER" id="PTHR11566:SF67">
    <property type="entry name" value="DYNAMIN-LIKE 120 KDA PROTEIN, MITOCHONDRIAL"/>
    <property type="match status" value="1"/>
</dbReference>
<dbReference type="PANTHER" id="PTHR11566">
    <property type="entry name" value="DYNAMIN"/>
    <property type="match status" value="1"/>
</dbReference>
<dbReference type="EMBL" id="CAUEEQ010011117">
    <property type="protein sequence ID" value="CAJ0935182.1"/>
    <property type="molecule type" value="Genomic_DNA"/>
</dbReference>
<dbReference type="SUPFAM" id="SSF52540">
    <property type="entry name" value="P-loop containing nucleoside triphosphate hydrolases"/>
    <property type="match status" value="1"/>
</dbReference>
<dbReference type="Pfam" id="PF00078">
    <property type="entry name" value="RVT_1"/>
    <property type="match status" value="1"/>
</dbReference>
<comment type="similarity">
    <text evidence="3">Belongs to the beta type-B retroviral polymerase family. HERV class-II K(HML-2) pol subfamily.</text>
</comment>
<evidence type="ECO:0000313" key="25">
    <source>
        <dbReference type="Proteomes" id="UP001176940"/>
    </source>
</evidence>